<name>A0A2R8AWA1_9RHOB</name>
<gene>
    <name evidence="4" type="ORF">PRI8871_02119</name>
</gene>
<evidence type="ECO:0000259" key="3">
    <source>
        <dbReference type="Pfam" id="PF01847"/>
    </source>
</evidence>
<feature type="compositionally biased region" description="Low complexity" evidence="1">
    <location>
        <begin position="176"/>
        <end position="186"/>
    </location>
</feature>
<evidence type="ECO:0000313" key="5">
    <source>
        <dbReference type="Proteomes" id="UP000244904"/>
    </source>
</evidence>
<evidence type="ECO:0000256" key="2">
    <source>
        <dbReference type="SAM" id="SignalP"/>
    </source>
</evidence>
<dbReference type="Gene3D" id="2.60.40.780">
    <property type="entry name" value="von Hippel-Lindau disease tumour suppressor, beta domain"/>
    <property type="match status" value="1"/>
</dbReference>
<reference evidence="5" key="1">
    <citation type="submission" date="2018-03" db="EMBL/GenBank/DDBJ databases">
        <authorList>
            <person name="Rodrigo-Torres L."/>
            <person name="Arahal R. D."/>
            <person name="Lucena T."/>
        </authorList>
    </citation>
    <scope>NUCLEOTIDE SEQUENCE [LARGE SCALE GENOMIC DNA]</scope>
    <source>
        <strain evidence="5">CECT 8871</strain>
    </source>
</reference>
<dbReference type="Pfam" id="PF01847">
    <property type="entry name" value="VHL"/>
    <property type="match status" value="1"/>
</dbReference>
<dbReference type="SUPFAM" id="SSF49468">
    <property type="entry name" value="VHL"/>
    <property type="match status" value="1"/>
</dbReference>
<evidence type="ECO:0000313" key="4">
    <source>
        <dbReference type="EMBL" id="SPF80316.1"/>
    </source>
</evidence>
<organism evidence="4 5">
    <name type="scientific">Pseudoprimorskyibacter insulae</name>
    <dbReference type="NCBI Taxonomy" id="1695997"/>
    <lineage>
        <taxon>Bacteria</taxon>
        <taxon>Pseudomonadati</taxon>
        <taxon>Pseudomonadota</taxon>
        <taxon>Alphaproteobacteria</taxon>
        <taxon>Rhodobacterales</taxon>
        <taxon>Paracoccaceae</taxon>
        <taxon>Pseudoprimorskyibacter</taxon>
    </lineage>
</organism>
<dbReference type="OrthoDB" id="7850129at2"/>
<dbReference type="InterPro" id="IPR036208">
    <property type="entry name" value="VHL_sf"/>
</dbReference>
<dbReference type="InterPro" id="IPR037140">
    <property type="entry name" value="VHL_beta_dom_sf"/>
</dbReference>
<dbReference type="InterPro" id="IPR024053">
    <property type="entry name" value="VHL_beta_dom"/>
</dbReference>
<evidence type="ECO:0000256" key="1">
    <source>
        <dbReference type="SAM" id="MobiDB-lite"/>
    </source>
</evidence>
<proteinExistence type="predicted"/>
<keyword evidence="5" id="KW-1185">Reference proteome</keyword>
<protein>
    <recommendedName>
        <fullName evidence="3">von Hippel-Lindau disease tumour suppressor beta domain-containing protein</fullName>
    </recommendedName>
</protein>
<feature type="domain" description="von Hippel-Lindau disease tumour suppressor beta" evidence="3">
    <location>
        <begin position="348"/>
        <end position="407"/>
    </location>
</feature>
<feature type="chain" id="PRO_5015352673" description="von Hippel-Lindau disease tumour suppressor beta domain-containing protein" evidence="2">
    <location>
        <begin position="19"/>
        <end position="427"/>
    </location>
</feature>
<feature type="signal peptide" evidence="2">
    <location>
        <begin position="1"/>
        <end position="18"/>
    </location>
</feature>
<sequence>MRLISSALALAGLTTVFAAPAQAVDWGQHYASVRDWDVYQSDISGCIAARPSGQMVDMAMLIAPASGFELMFSSSLPNDSLASVLVTIDGRSTHDEYIAVDGWLHGVFDTPLREAMAASSSAEVMIDGLPMTFPMDGVTAALLKLQDCWFDLAQPDPNTSRALPVALPSKSGGQAPGRAPTRPTAAPMVPAVTTTHYDTARDWTVHAEQNAHGFAGCAMTRGPGFDLSLARFGGAWTLRFPFNAPDGTRITADMDLDRASALADLTVLNGVAEGEIGESWVEGIALGRRFFVSLGGPQSRISLSGTAAAITKVEECDMNFGVVPVAQTAVENDALRPGPNCPAMGSMRSPNLQDLGNITFINQTDAAINLYWLDFNGMPQEMGGLLPGDIARFNSVAGHYWLARDVHGTCHGGTIEVPFGDTSYEIR</sequence>
<dbReference type="Proteomes" id="UP000244904">
    <property type="component" value="Unassembled WGS sequence"/>
</dbReference>
<dbReference type="EMBL" id="OMOJ01000003">
    <property type="protein sequence ID" value="SPF80316.1"/>
    <property type="molecule type" value="Genomic_DNA"/>
</dbReference>
<keyword evidence="2" id="KW-0732">Signal</keyword>
<feature type="region of interest" description="Disordered" evidence="1">
    <location>
        <begin position="160"/>
        <end position="186"/>
    </location>
</feature>
<accession>A0A2R8AWA1</accession>
<dbReference type="RefSeq" id="WP_108886174.1">
    <property type="nucleotide sequence ID" value="NZ_OMOJ01000003.1"/>
</dbReference>
<dbReference type="AlphaFoldDB" id="A0A2R8AWA1"/>